<evidence type="ECO:0000313" key="2">
    <source>
        <dbReference type="EMBL" id="VBB32818.1"/>
    </source>
</evidence>
<gene>
    <name evidence="2" type="ORF">NAV_LOCUS7609</name>
</gene>
<sequence length="257" mass="29097">MLEAGSAELPKEIVNNELSSLSNNITSCLSAVSLKIGSDKETIGCIEECVIAAEELQTLGGLVKTDIRAVSDSVAAISEQIEQLESLFRNIDRLEKFVNQLCRAQRKLNRSMAFDRFQYLAFVQVPQRFAAQIELFRLPDFVEVEESEDDAPKEVSSKVQCEVSLTGTTSKDKKVKKKIRRRKKYKVIKLSDGVYSLETKTSIFKVVPLSTPPPQPSFNFRAQLLQKRTKNQRLTKMEQAGLQHKNKWFAATRPARR</sequence>
<dbReference type="EMBL" id="UPTC01001951">
    <property type="protein sequence ID" value="VBB32818.1"/>
    <property type="molecule type" value="Genomic_DNA"/>
</dbReference>
<dbReference type="OrthoDB" id="5838652at2759"/>
<name>A0A498SLQ8_ACAVI</name>
<dbReference type="Proteomes" id="UP000276991">
    <property type="component" value="Unassembled WGS sequence"/>
</dbReference>
<organism evidence="2 3">
    <name type="scientific">Acanthocheilonema viteae</name>
    <name type="common">Filarial nematode worm</name>
    <name type="synonym">Dipetalonema viteae</name>
    <dbReference type="NCBI Taxonomy" id="6277"/>
    <lineage>
        <taxon>Eukaryota</taxon>
        <taxon>Metazoa</taxon>
        <taxon>Ecdysozoa</taxon>
        <taxon>Nematoda</taxon>
        <taxon>Chromadorea</taxon>
        <taxon>Rhabditida</taxon>
        <taxon>Spirurina</taxon>
        <taxon>Spiruromorpha</taxon>
        <taxon>Filarioidea</taxon>
        <taxon>Onchocercidae</taxon>
        <taxon>Acanthocheilonema</taxon>
    </lineage>
</organism>
<feature type="region of interest" description="Disordered" evidence="1">
    <location>
        <begin position="237"/>
        <end position="257"/>
    </location>
</feature>
<dbReference type="AlphaFoldDB" id="A0A498SLQ8"/>
<proteinExistence type="predicted"/>
<evidence type="ECO:0000256" key="1">
    <source>
        <dbReference type="SAM" id="MobiDB-lite"/>
    </source>
</evidence>
<evidence type="ECO:0000313" key="3">
    <source>
        <dbReference type="Proteomes" id="UP000276991"/>
    </source>
</evidence>
<keyword evidence="3" id="KW-1185">Reference proteome</keyword>
<accession>A0A498SLQ8</accession>
<protein>
    <submittedName>
        <fullName evidence="2">Uncharacterized protein</fullName>
    </submittedName>
</protein>
<reference evidence="2 3" key="1">
    <citation type="submission" date="2018-08" db="EMBL/GenBank/DDBJ databases">
        <authorList>
            <person name="Laetsch R D."/>
            <person name="Stevens L."/>
            <person name="Kumar S."/>
            <person name="Blaxter L. M."/>
        </authorList>
    </citation>
    <scope>NUCLEOTIDE SEQUENCE [LARGE SCALE GENOMIC DNA]</scope>
</reference>